<organism evidence="2 3">
    <name type="scientific">Wuchereria bancrofti</name>
    <dbReference type="NCBI Taxonomy" id="6293"/>
    <lineage>
        <taxon>Eukaryota</taxon>
        <taxon>Metazoa</taxon>
        <taxon>Ecdysozoa</taxon>
        <taxon>Nematoda</taxon>
        <taxon>Chromadorea</taxon>
        <taxon>Rhabditida</taxon>
        <taxon>Spirurina</taxon>
        <taxon>Spiruromorpha</taxon>
        <taxon>Filarioidea</taxon>
        <taxon>Onchocercidae</taxon>
        <taxon>Wuchereria</taxon>
    </lineage>
</organism>
<dbReference type="PANTHER" id="PTHR24179">
    <property type="entry name" value="PROTEIN PHOSPHATASE 1 REGULATORY SUBUNIT 12"/>
    <property type="match status" value="1"/>
</dbReference>
<keyword evidence="1" id="KW-0677">Repeat</keyword>
<protein>
    <submittedName>
        <fullName evidence="2">Uncharacterized protein</fullName>
    </submittedName>
</protein>
<dbReference type="AlphaFoldDB" id="J9E3J1"/>
<dbReference type="InterPro" id="IPR051226">
    <property type="entry name" value="PP1_Regulatory_Subunit"/>
</dbReference>
<dbReference type="EMBL" id="ADBV01024530">
    <property type="protein sequence ID" value="EJW69959.1"/>
    <property type="molecule type" value="Genomic_DNA"/>
</dbReference>
<dbReference type="Proteomes" id="UP000004810">
    <property type="component" value="Unassembled WGS sequence"/>
</dbReference>
<evidence type="ECO:0000313" key="2">
    <source>
        <dbReference type="EMBL" id="EJW69959.1"/>
    </source>
</evidence>
<dbReference type="GO" id="GO:0017020">
    <property type="term" value="F:myosin phosphatase regulator activity"/>
    <property type="evidence" value="ECO:0007669"/>
    <property type="project" value="TreeGrafter"/>
</dbReference>
<gene>
    <name evidence="2" type="ORF">WUBG_19136</name>
</gene>
<accession>J9E3J1</accession>
<sequence length="52" mass="5620">MLFNDFFLSSGANLLAVNADGNMPYDICDDEATLDVIESEMASRGITQAYIG</sequence>
<reference evidence="3" key="1">
    <citation type="submission" date="2012-08" db="EMBL/GenBank/DDBJ databases">
        <title>The Genome Sequence of Wuchereria bancrofti.</title>
        <authorList>
            <person name="Nutman T.B."/>
            <person name="Fink D.L."/>
            <person name="Russ C."/>
            <person name="Young S."/>
            <person name="Zeng Q."/>
            <person name="Koehrsen M."/>
            <person name="Alvarado L."/>
            <person name="Berlin A."/>
            <person name="Chapman S.B."/>
            <person name="Chen Z."/>
            <person name="Freedman E."/>
            <person name="Gellesch M."/>
            <person name="Goldberg J."/>
            <person name="Griggs A."/>
            <person name="Gujja S."/>
            <person name="Heilman E.R."/>
            <person name="Heiman D."/>
            <person name="Hepburn T."/>
            <person name="Howarth C."/>
            <person name="Jen D."/>
            <person name="Larson L."/>
            <person name="Lewis B."/>
            <person name="Mehta T."/>
            <person name="Park D."/>
            <person name="Pearson M."/>
            <person name="Roberts A."/>
            <person name="Saif S."/>
            <person name="Shea T."/>
            <person name="Shenoy N."/>
            <person name="Sisk P."/>
            <person name="Stolte C."/>
            <person name="Sykes S."/>
            <person name="Walk T."/>
            <person name="White J."/>
            <person name="Yandava C."/>
            <person name="Haas B."/>
            <person name="Henn M.R."/>
            <person name="Nusbaum C."/>
            <person name="Birren B."/>
        </authorList>
    </citation>
    <scope>NUCLEOTIDE SEQUENCE [LARGE SCALE GENOMIC DNA]</scope>
    <source>
        <strain evidence="3">NA</strain>
    </source>
</reference>
<dbReference type="GO" id="GO:0004857">
    <property type="term" value="F:enzyme inhibitor activity"/>
    <property type="evidence" value="ECO:0007669"/>
    <property type="project" value="TreeGrafter"/>
</dbReference>
<proteinExistence type="predicted"/>
<dbReference type="GO" id="GO:0005737">
    <property type="term" value="C:cytoplasm"/>
    <property type="evidence" value="ECO:0007669"/>
    <property type="project" value="TreeGrafter"/>
</dbReference>
<evidence type="ECO:0000313" key="3">
    <source>
        <dbReference type="Proteomes" id="UP000004810"/>
    </source>
</evidence>
<dbReference type="PANTHER" id="PTHR24179:SF29">
    <property type="entry name" value="LD46604P"/>
    <property type="match status" value="1"/>
</dbReference>
<evidence type="ECO:0000256" key="1">
    <source>
        <dbReference type="ARBA" id="ARBA00022737"/>
    </source>
</evidence>
<comment type="caution">
    <text evidence="2">The sequence shown here is derived from an EMBL/GenBank/DDBJ whole genome shotgun (WGS) entry which is preliminary data.</text>
</comment>
<name>J9E3J1_WUCBA</name>